<keyword evidence="1" id="KW-0808">Transferase</keyword>
<gene>
    <name evidence="7" type="ORF">PACLA_8A039708</name>
</gene>
<dbReference type="CDD" id="cd09274">
    <property type="entry name" value="RNase_HI_RT_Ty3"/>
    <property type="match status" value="1"/>
</dbReference>
<dbReference type="OrthoDB" id="5988588at2759"/>
<comment type="caution">
    <text evidence="7">The sequence shown here is derived from an EMBL/GenBank/DDBJ whole genome shotgun (WGS) entry which is preliminary data.</text>
</comment>
<evidence type="ECO:0000256" key="3">
    <source>
        <dbReference type="ARBA" id="ARBA00022722"/>
    </source>
</evidence>
<evidence type="ECO:0000256" key="4">
    <source>
        <dbReference type="ARBA" id="ARBA00022759"/>
    </source>
</evidence>
<dbReference type="GO" id="GO:0004519">
    <property type="term" value="F:endonuclease activity"/>
    <property type="evidence" value="ECO:0007669"/>
    <property type="project" value="UniProtKB-KW"/>
</dbReference>
<dbReference type="InterPro" id="IPR043502">
    <property type="entry name" value="DNA/RNA_pol_sf"/>
</dbReference>
<keyword evidence="4" id="KW-0255">Endonuclease</keyword>
<evidence type="ECO:0000256" key="6">
    <source>
        <dbReference type="ARBA" id="ARBA00022918"/>
    </source>
</evidence>
<dbReference type="Proteomes" id="UP001152795">
    <property type="component" value="Unassembled WGS sequence"/>
</dbReference>
<dbReference type="GO" id="GO:0016787">
    <property type="term" value="F:hydrolase activity"/>
    <property type="evidence" value="ECO:0007669"/>
    <property type="project" value="UniProtKB-KW"/>
</dbReference>
<dbReference type="AlphaFoldDB" id="A0A7D9JI88"/>
<dbReference type="EMBL" id="CACRXK020016513">
    <property type="protein sequence ID" value="CAB4029941.1"/>
    <property type="molecule type" value="Genomic_DNA"/>
</dbReference>
<reference evidence="7" key="1">
    <citation type="submission" date="2020-04" db="EMBL/GenBank/DDBJ databases">
        <authorList>
            <person name="Alioto T."/>
            <person name="Alioto T."/>
            <person name="Gomez Garrido J."/>
        </authorList>
    </citation>
    <scope>NUCLEOTIDE SEQUENCE</scope>
    <source>
        <strain evidence="7">A484AB</strain>
    </source>
</reference>
<dbReference type="PANTHER" id="PTHR37984">
    <property type="entry name" value="PROTEIN CBG26694"/>
    <property type="match status" value="1"/>
</dbReference>
<dbReference type="Pfam" id="PF17917">
    <property type="entry name" value="RT_RNaseH"/>
    <property type="match status" value="1"/>
</dbReference>
<keyword evidence="2" id="KW-0548">Nucleotidyltransferase</keyword>
<dbReference type="PANTHER" id="PTHR37984:SF8">
    <property type="entry name" value="CCHC-TYPE DOMAIN-CONTAINING PROTEIN"/>
    <property type="match status" value="1"/>
</dbReference>
<keyword evidence="8" id="KW-1185">Reference proteome</keyword>
<dbReference type="SUPFAM" id="SSF56672">
    <property type="entry name" value="DNA/RNA polymerases"/>
    <property type="match status" value="1"/>
</dbReference>
<dbReference type="GO" id="GO:0003964">
    <property type="term" value="F:RNA-directed DNA polymerase activity"/>
    <property type="evidence" value="ECO:0007669"/>
    <property type="project" value="UniProtKB-KW"/>
</dbReference>
<dbReference type="InterPro" id="IPR050951">
    <property type="entry name" value="Retrovirus_Pol_polyprotein"/>
</dbReference>
<name>A0A7D9JI88_PARCT</name>
<protein>
    <submittedName>
        <fullName evidence="7">Uncharacterized protein</fullName>
    </submittedName>
</protein>
<dbReference type="InterPro" id="IPR041373">
    <property type="entry name" value="RT_RNaseH"/>
</dbReference>
<keyword evidence="6" id="KW-0695">RNA-directed DNA polymerase</keyword>
<accession>A0A7D9JI88</accession>
<sequence length="224" mass="26456">MQEGKPVCFTSHTLTDTEKQYAQIEKECLAIMTSMKKWHQYLFGKHDIIVQTDHQPLETIFKKPLSKAPRRLQRMMLQLQQYSFEVVYKRGKELYVADTLSRAALKENCAVELESEMVFRVELEQMGLKPAMMSDCTLNRMKEETRKDQTLKCLLETVRKGWPSDKLMVRPCIRRYWFFREEITLYEGVLLKTHQVIVPTVLRKEMLEKIHKSHQGAVSSIRRA</sequence>
<evidence type="ECO:0000256" key="1">
    <source>
        <dbReference type="ARBA" id="ARBA00022679"/>
    </source>
</evidence>
<evidence type="ECO:0000313" key="7">
    <source>
        <dbReference type="EMBL" id="CAB4029941.1"/>
    </source>
</evidence>
<evidence type="ECO:0000256" key="5">
    <source>
        <dbReference type="ARBA" id="ARBA00022801"/>
    </source>
</evidence>
<evidence type="ECO:0000256" key="2">
    <source>
        <dbReference type="ARBA" id="ARBA00022695"/>
    </source>
</evidence>
<keyword evidence="5" id="KW-0378">Hydrolase</keyword>
<proteinExistence type="predicted"/>
<keyword evidence="3" id="KW-0540">Nuclease</keyword>
<evidence type="ECO:0000313" key="8">
    <source>
        <dbReference type="Proteomes" id="UP001152795"/>
    </source>
</evidence>
<organism evidence="7 8">
    <name type="scientific">Paramuricea clavata</name>
    <name type="common">Red gorgonian</name>
    <name type="synonym">Violescent sea-whip</name>
    <dbReference type="NCBI Taxonomy" id="317549"/>
    <lineage>
        <taxon>Eukaryota</taxon>
        <taxon>Metazoa</taxon>
        <taxon>Cnidaria</taxon>
        <taxon>Anthozoa</taxon>
        <taxon>Octocorallia</taxon>
        <taxon>Malacalcyonacea</taxon>
        <taxon>Plexauridae</taxon>
        <taxon>Paramuricea</taxon>
    </lineage>
</organism>